<gene>
    <name evidence="2" type="ORF">NECAME_17444</name>
</gene>
<organism evidence="2 3">
    <name type="scientific">Necator americanus</name>
    <name type="common">Human hookworm</name>
    <dbReference type="NCBI Taxonomy" id="51031"/>
    <lineage>
        <taxon>Eukaryota</taxon>
        <taxon>Metazoa</taxon>
        <taxon>Ecdysozoa</taxon>
        <taxon>Nematoda</taxon>
        <taxon>Chromadorea</taxon>
        <taxon>Rhabditida</taxon>
        <taxon>Rhabditina</taxon>
        <taxon>Rhabditomorpha</taxon>
        <taxon>Strongyloidea</taxon>
        <taxon>Ancylostomatidae</taxon>
        <taxon>Bunostominae</taxon>
        <taxon>Necator</taxon>
    </lineage>
</organism>
<evidence type="ECO:0000313" key="2">
    <source>
        <dbReference type="EMBL" id="ETN83521.1"/>
    </source>
</evidence>
<feature type="signal peptide" evidence="1">
    <location>
        <begin position="1"/>
        <end position="19"/>
    </location>
</feature>
<proteinExistence type="predicted"/>
<dbReference type="OrthoDB" id="5800970at2759"/>
<dbReference type="Proteomes" id="UP000053676">
    <property type="component" value="Unassembled WGS sequence"/>
</dbReference>
<sequence>MLPKSLILIGFVLVSLADAQQFYNPWEGLKLLPQFPTQAPSYMNYYKGYGYETDDKGNVWAGNDAAKIMIIAKSSYP</sequence>
<name>W2TQX3_NECAM</name>
<accession>W2TQX3</accession>
<reference evidence="3" key="1">
    <citation type="journal article" date="2014" name="Nat. Genet.">
        <title>Genome of the human hookworm Necator americanus.</title>
        <authorList>
            <person name="Tang Y.T."/>
            <person name="Gao X."/>
            <person name="Rosa B.A."/>
            <person name="Abubucker S."/>
            <person name="Hallsworth-Pepin K."/>
            <person name="Martin J."/>
            <person name="Tyagi R."/>
            <person name="Heizer E."/>
            <person name="Zhang X."/>
            <person name="Bhonagiri-Palsikar V."/>
            <person name="Minx P."/>
            <person name="Warren W.C."/>
            <person name="Wang Q."/>
            <person name="Zhan B."/>
            <person name="Hotez P.J."/>
            <person name="Sternberg P.W."/>
            <person name="Dougall A."/>
            <person name="Gaze S.T."/>
            <person name="Mulvenna J."/>
            <person name="Sotillo J."/>
            <person name="Ranganathan S."/>
            <person name="Rabelo E.M."/>
            <person name="Wilson R.K."/>
            <person name="Felgner P.L."/>
            <person name="Bethony J."/>
            <person name="Hawdon J.M."/>
            <person name="Gasser R.B."/>
            <person name="Loukas A."/>
            <person name="Mitreva M."/>
        </authorList>
    </citation>
    <scope>NUCLEOTIDE SEQUENCE [LARGE SCALE GENOMIC DNA]</scope>
</reference>
<keyword evidence="1" id="KW-0732">Signal</keyword>
<dbReference type="AlphaFoldDB" id="W2TQX3"/>
<evidence type="ECO:0000256" key="1">
    <source>
        <dbReference type="SAM" id="SignalP"/>
    </source>
</evidence>
<evidence type="ECO:0000313" key="3">
    <source>
        <dbReference type="Proteomes" id="UP000053676"/>
    </source>
</evidence>
<dbReference type="OMA" id="NPWEGLK"/>
<dbReference type="EMBL" id="KI658186">
    <property type="protein sequence ID" value="ETN83521.1"/>
    <property type="molecule type" value="Genomic_DNA"/>
</dbReference>
<keyword evidence="3" id="KW-1185">Reference proteome</keyword>
<dbReference type="CTD" id="25357469"/>
<feature type="chain" id="PRO_5004825665" evidence="1">
    <location>
        <begin position="20"/>
        <end position="77"/>
    </location>
</feature>
<dbReference type="GeneID" id="25357469"/>
<dbReference type="KEGG" id="nai:NECAME_17444"/>
<protein>
    <submittedName>
        <fullName evidence="2">Uncharacterized protein</fullName>
    </submittedName>
</protein>